<protein>
    <submittedName>
        <fullName evidence="1">Uncharacterized protein</fullName>
    </submittedName>
</protein>
<reference evidence="1" key="1">
    <citation type="submission" date="2023-03" db="EMBL/GenBank/DDBJ databases">
        <title>Mating type loci evolution in Malassezia.</title>
        <authorList>
            <person name="Coelho M.A."/>
        </authorList>
    </citation>
    <scope>NUCLEOTIDE SEQUENCE</scope>
    <source>
        <strain evidence="1">CBS 12830</strain>
    </source>
</reference>
<organism evidence="1 2">
    <name type="scientific">Malassezia equina</name>
    <dbReference type="NCBI Taxonomy" id="1381935"/>
    <lineage>
        <taxon>Eukaryota</taxon>
        <taxon>Fungi</taxon>
        <taxon>Dikarya</taxon>
        <taxon>Basidiomycota</taxon>
        <taxon>Ustilaginomycotina</taxon>
        <taxon>Malasseziomycetes</taxon>
        <taxon>Malasseziales</taxon>
        <taxon>Malasseziaceae</taxon>
        <taxon>Malassezia</taxon>
    </lineage>
</organism>
<dbReference type="SUPFAM" id="SSF50998">
    <property type="entry name" value="Quinoprotein alcohol dehydrogenase-like"/>
    <property type="match status" value="1"/>
</dbReference>
<dbReference type="AlphaFoldDB" id="A0AAF0IYC6"/>
<keyword evidence="2" id="KW-1185">Reference proteome</keyword>
<name>A0AAF0IYC6_9BASI</name>
<dbReference type="InterPro" id="IPR011047">
    <property type="entry name" value="Quinoprotein_ADH-like_sf"/>
</dbReference>
<sequence length="451" mass="51899">MEHTSLEQLAVSRIVLCPSVETIRPVYPRDELWHIELDHVDQCIIATVSDGSLRTLDASSGTLLWSATLSSWPPSYGYTPFFQCSQGWISVYHRDTNQIQVWRSERTMPWVSQPQRGVFALHMRFTLQPSVMGTPVYALHYPWLSYMPSPTKLVDVNLATMQSDEYQVAMARSMQMHSVDSLERWVAFSCSTTQSLVVAQRSASMLTIQWCLEEHLRSCGAPEYYVLMPATPSLRRGFQWRPLVRIKAKRGWHKAWVSLERRQRAGWRPWQAIRLDGATDTLVALSRRGLLILLHLRECLQAGRPPRLYVIETVPSAASGNDGVPLEDWLYAPDEVGHMHMHQGRVVAMYRTLHLLDLRTRTWGQTEDGMSIQTPFTLYMWTSTPFEGCSERHEWQWTPLYHCVQMDGASIYLVTRETPPAYERGIHSRTVLTHLRMDTARPAIERVETSS</sequence>
<proteinExistence type="predicted"/>
<evidence type="ECO:0000313" key="1">
    <source>
        <dbReference type="EMBL" id="WFD22824.1"/>
    </source>
</evidence>
<accession>A0AAF0IYC6</accession>
<dbReference type="EMBL" id="CP119902">
    <property type="protein sequence ID" value="WFD22824.1"/>
    <property type="molecule type" value="Genomic_DNA"/>
</dbReference>
<evidence type="ECO:0000313" key="2">
    <source>
        <dbReference type="Proteomes" id="UP001214415"/>
    </source>
</evidence>
<dbReference type="Proteomes" id="UP001214415">
    <property type="component" value="Chromosome 3"/>
</dbReference>
<gene>
    <name evidence="1" type="ORF">MEQU1_001501</name>
</gene>